<protein>
    <submittedName>
        <fullName evidence="2">Uncharacterized protein</fullName>
    </submittedName>
</protein>
<evidence type="ECO:0000256" key="1">
    <source>
        <dbReference type="SAM" id="MobiDB-lite"/>
    </source>
</evidence>
<sequence length="93" mass="10114">MSNENRDEKGRFASDAGGKTQYSHTSASTNVSLLKTKTAEIKQKALEHADYLRKLGHEPVKVTSIYAAHTIPGGGIGGTKSFFVYHGHPKTKK</sequence>
<proteinExistence type="predicted"/>
<name>A0A6J5LHB0_9CAUD</name>
<feature type="compositionally biased region" description="Basic and acidic residues" evidence="1">
    <location>
        <begin position="1"/>
        <end position="12"/>
    </location>
</feature>
<dbReference type="EMBL" id="LR796279">
    <property type="protein sequence ID" value="CAB4134048.1"/>
    <property type="molecule type" value="Genomic_DNA"/>
</dbReference>
<reference evidence="2" key="1">
    <citation type="submission" date="2020-04" db="EMBL/GenBank/DDBJ databases">
        <authorList>
            <person name="Chiriac C."/>
            <person name="Salcher M."/>
            <person name="Ghai R."/>
            <person name="Kavagutti S V."/>
        </authorList>
    </citation>
    <scope>NUCLEOTIDE SEQUENCE</scope>
</reference>
<evidence type="ECO:0000313" key="2">
    <source>
        <dbReference type="EMBL" id="CAB4134048.1"/>
    </source>
</evidence>
<accession>A0A6J5LHB0</accession>
<feature type="compositionally biased region" description="Polar residues" evidence="1">
    <location>
        <begin position="20"/>
        <end position="29"/>
    </location>
</feature>
<organism evidence="2">
    <name type="scientific">uncultured Caudovirales phage</name>
    <dbReference type="NCBI Taxonomy" id="2100421"/>
    <lineage>
        <taxon>Viruses</taxon>
        <taxon>Duplodnaviria</taxon>
        <taxon>Heunggongvirae</taxon>
        <taxon>Uroviricota</taxon>
        <taxon>Caudoviricetes</taxon>
        <taxon>Peduoviridae</taxon>
        <taxon>Maltschvirus</taxon>
        <taxon>Maltschvirus maltsch</taxon>
    </lineage>
</organism>
<feature type="region of interest" description="Disordered" evidence="1">
    <location>
        <begin position="1"/>
        <end position="29"/>
    </location>
</feature>
<gene>
    <name evidence="2" type="ORF">UFOVP272_12</name>
</gene>